<proteinExistence type="predicted"/>
<dbReference type="PROSITE" id="PS00740">
    <property type="entry name" value="MAM_1"/>
    <property type="match status" value="1"/>
</dbReference>
<dbReference type="CDD" id="cd06263">
    <property type="entry name" value="MAM"/>
    <property type="match status" value="1"/>
</dbReference>
<dbReference type="PROSITE" id="PS51257">
    <property type="entry name" value="PROKAR_LIPOPROTEIN"/>
    <property type="match status" value="1"/>
</dbReference>
<dbReference type="PANTHER" id="PTHR24051">
    <property type="entry name" value="SUSHI DOMAIN-CONTAINING PROTEIN 1"/>
    <property type="match status" value="1"/>
</dbReference>
<evidence type="ECO:0000313" key="5">
    <source>
        <dbReference type="Proteomes" id="UP001558613"/>
    </source>
</evidence>
<comment type="caution">
    <text evidence="4">The sequence shown here is derived from an EMBL/GenBank/DDBJ whole genome shotgun (WGS) entry which is preliminary data.</text>
</comment>
<dbReference type="PANTHER" id="PTHR24051:SF8">
    <property type="entry name" value="PROTEIN-TYROSINE-PHOSPHATASE"/>
    <property type="match status" value="1"/>
</dbReference>
<evidence type="ECO:0000259" key="3">
    <source>
        <dbReference type="PROSITE" id="PS50060"/>
    </source>
</evidence>
<dbReference type="Pfam" id="PF00629">
    <property type="entry name" value="MAM"/>
    <property type="match status" value="1"/>
</dbReference>
<dbReference type="Gene3D" id="2.60.120.200">
    <property type="match status" value="1"/>
</dbReference>
<evidence type="ECO:0000256" key="1">
    <source>
        <dbReference type="ARBA" id="ARBA00022737"/>
    </source>
</evidence>
<dbReference type="PRINTS" id="PR00020">
    <property type="entry name" value="MAMDOMAIN"/>
</dbReference>
<keyword evidence="5" id="KW-1185">Reference proteome</keyword>
<keyword evidence="2" id="KW-1015">Disulfide bond</keyword>
<dbReference type="InterPro" id="IPR051622">
    <property type="entry name" value="R-tyr_protein_phosphatases"/>
</dbReference>
<dbReference type="InterPro" id="IPR013320">
    <property type="entry name" value="ConA-like_dom_sf"/>
</dbReference>
<feature type="domain" description="MAM" evidence="3">
    <location>
        <begin position="117"/>
        <end position="248"/>
    </location>
</feature>
<protein>
    <recommendedName>
        <fullName evidence="3">MAM domain-containing protein</fullName>
    </recommendedName>
</protein>
<dbReference type="PROSITE" id="PS50060">
    <property type="entry name" value="MAM_2"/>
    <property type="match status" value="1"/>
</dbReference>
<name>A0ABR3LP92_9TELE</name>
<feature type="non-terminal residue" evidence="4">
    <location>
        <position position="278"/>
    </location>
</feature>
<dbReference type="SMART" id="SM00137">
    <property type="entry name" value="MAM"/>
    <property type="match status" value="1"/>
</dbReference>
<dbReference type="SUPFAM" id="SSF49899">
    <property type="entry name" value="Concanavalin A-like lectins/glucanases"/>
    <property type="match status" value="1"/>
</dbReference>
<dbReference type="Proteomes" id="UP001558613">
    <property type="component" value="Unassembled WGS sequence"/>
</dbReference>
<evidence type="ECO:0000313" key="4">
    <source>
        <dbReference type="EMBL" id="KAL1254721.1"/>
    </source>
</evidence>
<gene>
    <name evidence="4" type="ORF">QQF64_016950</name>
</gene>
<dbReference type="InterPro" id="IPR000998">
    <property type="entry name" value="MAM_dom"/>
</dbReference>
<keyword evidence="1" id="KW-0677">Repeat</keyword>
<sequence length="278" mass="30477">MLYRHDNQGCTDQQQENNCGIVSATIGASIIGGACPLVKRAGDVTHSLSPLAAQQSIGASARRGERAWGARIGWNKKHFPTLSKTFSTRPKDMDTIILAILLLHTAFGGAGAQHTPGGCTFDDGPAQCDYQQDPYDDFDWTHVSAQEVPYLPSDLPQGSYMMVDTSQHDYGEKARLQLPVMKENDTHCIDFNYLLYCPDGSSPGTLNILVKVNKGPLANPIWNVTSCTGKDWMKAELAVSTFWPNEYQGSQLRVNADFPPSLKTRSLRAEDPSGVQKE</sequence>
<organism evidence="4 5">
    <name type="scientific">Cirrhinus molitorella</name>
    <name type="common">mud carp</name>
    <dbReference type="NCBI Taxonomy" id="172907"/>
    <lineage>
        <taxon>Eukaryota</taxon>
        <taxon>Metazoa</taxon>
        <taxon>Chordata</taxon>
        <taxon>Craniata</taxon>
        <taxon>Vertebrata</taxon>
        <taxon>Euteleostomi</taxon>
        <taxon>Actinopterygii</taxon>
        <taxon>Neopterygii</taxon>
        <taxon>Teleostei</taxon>
        <taxon>Ostariophysi</taxon>
        <taxon>Cypriniformes</taxon>
        <taxon>Cyprinidae</taxon>
        <taxon>Labeoninae</taxon>
        <taxon>Labeonini</taxon>
        <taxon>Cirrhinus</taxon>
    </lineage>
</organism>
<dbReference type="EMBL" id="JAYMGO010000020">
    <property type="protein sequence ID" value="KAL1254721.1"/>
    <property type="molecule type" value="Genomic_DNA"/>
</dbReference>
<reference evidence="4 5" key="1">
    <citation type="submission" date="2023-09" db="EMBL/GenBank/DDBJ databases">
        <authorList>
            <person name="Wang M."/>
        </authorList>
    </citation>
    <scope>NUCLEOTIDE SEQUENCE [LARGE SCALE GENOMIC DNA]</scope>
    <source>
        <strain evidence="4">GT-2023</strain>
        <tissue evidence="4">Liver</tissue>
    </source>
</reference>
<accession>A0ABR3LP92</accession>
<evidence type="ECO:0000256" key="2">
    <source>
        <dbReference type="ARBA" id="ARBA00023157"/>
    </source>
</evidence>